<reference evidence="7" key="1">
    <citation type="journal article" date="2019" name="Science">
        <title>Mutation of a bHLH transcription factor allowed almond domestication.</title>
        <authorList>
            <person name="Sanchez-Perez R."/>
            <person name="Pavan S."/>
            <person name="Mazzeo R."/>
            <person name="Moldovan C."/>
            <person name="Aiese Cigliano R."/>
            <person name="Del Cueto J."/>
            <person name="Ricciardi F."/>
            <person name="Lotti C."/>
            <person name="Ricciardi L."/>
            <person name="Dicenta F."/>
            <person name="Lopez-Marques R.L."/>
            <person name="Lindberg Moller B."/>
        </authorList>
    </citation>
    <scope>NUCLEOTIDE SEQUENCE</scope>
</reference>
<dbReference type="GO" id="GO:0003735">
    <property type="term" value="F:structural constituent of ribosome"/>
    <property type="evidence" value="ECO:0007669"/>
    <property type="project" value="InterPro"/>
</dbReference>
<accession>A0A4Y1R2T5</accession>
<evidence type="ECO:0000256" key="3">
    <source>
        <dbReference type="ARBA" id="ARBA00011266"/>
    </source>
</evidence>
<evidence type="ECO:0000256" key="1">
    <source>
        <dbReference type="ARBA" id="ARBA00003362"/>
    </source>
</evidence>
<feature type="region of interest" description="Disordered" evidence="6">
    <location>
        <begin position="113"/>
        <end position="133"/>
    </location>
</feature>
<dbReference type="CDD" id="cd05831">
    <property type="entry name" value="Ribosomal_P1"/>
    <property type="match status" value="1"/>
</dbReference>
<dbReference type="Gene3D" id="1.10.10.1410">
    <property type="match status" value="1"/>
</dbReference>
<dbReference type="InterPro" id="IPR038716">
    <property type="entry name" value="P1/P2_N_sf"/>
</dbReference>
<comment type="similarity">
    <text evidence="2">Belongs to the eukaryotic ribosomal protein P1/P2 family.</text>
</comment>
<dbReference type="PANTHER" id="PTHR45696:SF10">
    <property type="entry name" value="LARGE RIBOSOMAL SUBUNIT PROTEIN P1"/>
    <property type="match status" value="1"/>
</dbReference>
<comment type="function">
    <text evidence="1">Plays an important role in the elongation step of protein synthesis.</text>
</comment>
<evidence type="ECO:0000256" key="4">
    <source>
        <dbReference type="ARBA" id="ARBA00022980"/>
    </source>
</evidence>
<dbReference type="EMBL" id="AP019298">
    <property type="protein sequence ID" value="BBG98431.1"/>
    <property type="molecule type" value="Genomic_DNA"/>
</dbReference>
<dbReference type="PANTHER" id="PTHR45696">
    <property type="entry name" value="60S ACIDIC RIBOSOMAL PROTEIN P1"/>
    <property type="match status" value="1"/>
</dbReference>
<comment type="subunit">
    <text evidence="3">P1 and P2 exist as dimers at the large ribosomal subunit.</text>
</comment>
<dbReference type="GO" id="GO:0043021">
    <property type="term" value="F:ribonucleoprotein complex binding"/>
    <property type="evidence" value="ECO:0007669"/>
    <property type="project" value="TreeGrafter"/>
</dbReference>
<organism evidence="7">
    <name type="scientific">Prunus dulcis</name>
    <name type="common">Almond</name>
    <name type="synonym">Amygdalus dulcis</name>
    <dbReference type="NCBI Taxonomy" id="3755"/>
    <lineage>
        <taxon>Eukaryota</taxon>
        <taxon>Viridiplantae</taxon>
        <taxon>Streptophyta</taxon>
        <taxon>Embryophyta</taxon>
        <taxon>Tracheophyta</taxon>
        <taxon>Spermatophyta</taxon>
        <taxon>Magnoliopsida</taxon>
        <taxon>eudicotyledons</taxon>
        <taxon>Gunneridae</taxon>
        <taxon>Pentapetalae</taxon>
        <taxon>rosids</taxon>
        <taxon>fabids</taxon>
        <taxon>Rosales</taxon>
        <taxon>Rosaceae</taxon>
        <taxon>Amygdaloideae</taxon>
        <taxon>Amygdaleae</taxon>
        <taxon>Prunus</taxon>
    </lineage>
</organism>
<dbReference type="HAMAP" id="MF_01478">
    <property type="entry name" value="Ribosomal_L12_arch"/>
    <property type="match status" value="1"/>
</dbReference>
<keyword evidence="5" id="KW-0687">Ribonucleoprotein</keyword>
<feature type="non-terminal residue" evidence="7">
    <location>
        <position position="1"/>
    </location>
</feature>
<protein>
    <submittedName>
        <fullName evidence="7">60S acidic ribosomal protein family</fullName>
    </submittedName>
</protein>
<dbReference type="GO" id="GO:0006414">
    <property type="term" value="P:translational elongation"/>
    <property type="evidence" value="ECO:0007669"/>
    <property type="project" value="InterPro"/>
</dbReference>
<dbReference type="GO" id="GO:0022625">
    <property type="term" value="C:cytosolic large ribosomal subunit"/>
    <property type="evidence" value="ECO:0007669"/>
    <property type="project" value="TreeGrafter"/>
</dbReference>
<evidence type="ECO:0000256" key="6">
    <source>
        <dbReference type="SAM" id="MobiDB-lite"/>
    </source>
</evidence>
<evidence type="ECO:0000313" key="7">
    <source>
        <dbReference type="EMBL" id="BBG98431.1"/>
    </source>
</evidence>
<evidence type="ECO:0000256" key="2">
    <source>
        <dbReference type="ARBA" id="ARBA00005436"/>
    </source>
</evidence>
<dbReference type="GO" id="GO:0030295">
    <property type="term" value="F:protein kinase activator activity"/>
    <property type="evidence" value="ECO:0007669"/>
    <property type="project" value="TreeGrafter"/>
</dbReference>
<dbReference type="AlphaFoldDB" id="A0A4Y1R2T5"/>
<gene>
    <name evidence="7" type="ORF">Prudu_007836</name>
</gene>
<keyword evidence="4 7" id="KW-0689">Ribosomal protein</keyword>
<feature type="region of interest" description="Disordered" evidence="6">
    <location>
        <begin position="159"/>
        <end position="185"/>
    </location>
</feature>
<dbReference type="Pfam" id="PF00428">
    <property type="entry name" value="Ribosomal_60s"/>
    <property type="match status" value="1"/>
</dbReference>
<dbReference type="InterPro" id="IPR027534">
    <property type="entry name" value="Ribosomal_P1/P2"/>
</dbReference>
<dbReference type="GO" id="GO:0002181">
    <property type="term" value="P:cytoplasmic translation"/>
    <property type="evidence" value="ECO:0007669"/>
    <property type="project" value="TreeGrafter"/>
</dbReference>
<evidence type="ECO:0000256" key="5">
    <source>
        <dbReference type="ARBA" id="ARBA00023274"/>
    </source>
</evidence>
<sequence length="260" mass="27179">YKTLNTIRPLLPRCATQSRVSQFDCFTMSTAELACSYAAMILHDDGIAITSEKIAALVRSANVAVESYWPSLFAKLAEKRSLEDLILNAGSGGCSAPVTVAAASGGAGGAASAAAPAAEEKKEEPKEESDDDMGFSLAKSLLRLLDALHKLGLSFSKSGKPNAKAKQKINNGDSAAATKASPGSPMPMPITILIMETQQQWQSTNCSSSNQGNRGCCCQGLPPNLMECTSCPPSCLEDGKNEDVVGACPIMAWHGGAYLT</sequence>
<name>A0A4Y1R2T5_PRUDU</name>
<dbReference type="FunFam" id="1.10.10.1410:FF:000001">
    <property type="entry name" value="60S acidic ribosomal protein P1"/>
    <property type="match status" value="1"/>
</dbReference>
<proteinExistence type="inferred from homology"/>